<dbReference type="Proteomes" id="UP000248214">
    <property type="component" value="Unassembled WGS sequence"/>
</dbReference>
<dbReference type="Gene3D" id="3.40.50.2300">
    <property type="match status" value="2"/>
</dbReference>
<dbReference type="Pfam" id="PF13377">
    <property type="entry name" value="Peripla_BP_3"/>
    <property type="match status" value="1"/>
</dbReference>
<evidence type="ECO:0000256" key="2">
    <source>
        <dbReference type="ARBA" id="ARBA00023015"/>
    </source>
</evidence>
<dbReference type="RefSeq" id="WP_110608026.1">
    <property type="nucleotide sequence ID" value="NZ_PDOD01000001.1"/>
</dbReference>
<dbReference type="SMART" id="SM00354">
    <property type="entry name" value="HTH_LACI"/>
    <property type="match status" value="1"/>
</dbReference>
<dbReference type="CDD" id="cd06291">
    <property type="entry name" value="PBP1_Qymf-like"/>
    <property type="match status" value="1"/>
</dbReference>
<dbReference type="PROSITE" id="PS50932">
    <property type="entry name" value="HTH_LACI_2"/>
    <property type="match status" value="1"/>
</dbReference>
<dbReference type="Gene3D" id="1.10.260.40">
    <property type="entry name" value="lambda repressor-like DNA-binding domains"/>
    <property type="match status" value="1"/>
</dbReference>
<evidence type="ECO:0000256" key="1">
    <source>
        <dbReference type="ARBA" id="ARBA00022491"/>
    </source>
</evidence>
<evidence type="ECO:0000256" key="3">
    <source>
        <dbReference type="ARBA" id="ARBA00023125"/>
    </source>
</evidence>
<evidence type="ECO:0000313" key="7">
    <source>
        <dbReference type="Proteomes" id="UP000248214"/>
    </source>
</evidence>
<dbReference type="PANTHER" id="PTHR30146">
    <property type="entry name" value="LACI-RELATED TRANSCRIPTIONAL REPRESSOR"/>
    <property type="match status" value="1"/>
</dbReference>
<feature type="domain" description="HTH lacI-type" evidence="5">
    <location>
        <begin position="2"/>
        <end position="56"/>
    </location>
</feature>
<dbReference type="InterPro" id="IPR010982">
    <property type="entry name" value="Lambda_DNA-bd_dom_sf"/>
</dbReference>
<evidence type="ECO:0000313" key="6">
    <source>
        <dbReference type="EMBL" id="PYZ94393.1"/>
    </source>
</evidence>
<dbReference type="PANTHER" id="PTHR30146:SF95">
    <property type="entry name" value="RIBOSE OPERON REPRESSOR"/>
    <property type="match status" value="1"/>
</dbReference>
<organism evidence="6 7">
    <name type="scientific">Salipaludibacillus keqinensis</name>
    <dbReference type="NCBI Taxonomy" id="2045207"/>
    <lineage>
        <taxon>Bacteria</taxon>
        <taxon>Bacillati</taxon>
        <taxon>Bacillota</taxon>
        <taxon>Bacilli</taxon>
        <taxon>Bacillales</taxon>
        <taxon>Bacillaceae</taxon>
    </lineage>
</organism>
<keyword evidence="7" id="KW-1185">Reference proteome</keyword>
<dbReference type="GO" id="GO:0000976">
    <property type="term" value="F:transcription cis-regulatory region binding"/>
    <property type="evidence" value="ECO:0007669"/>
    <property type="project" value="TreeGrafter"/>
</dbReference>
<dbReference type="Pfam" id="PF00356">
    <property type="entry name" value="LacI"/>
    <property type="match status" value="1"/>
</dbReference>
<keyword evidence="1" id="KW-0678">Repressor</keyword>
<accession>A0A323TNU4</accession>
<sequence>MPTIKDIAKIAGTSVTSVSRVLNNRGYLSEELKSKVFQAMEELNYQPNEVARSLQKKQSQIIGLIVPDVAHPFFGELTAAIETYAFSQGYKLLVCNSKLDSAKEIEYLHMLRASQVDGIIMGSHTMDVKEYLLVKQPLVTIDRKISDDIPYICSDNYLGGGLAANELVEKGCLRLAYIGGNTELDLLAKKRYDGFRDVLAKKDVWHTCMQTNTNGFDLNEYKQLAENLFSTYSEIDGVFASSDLIAAFILKECHRLNKLVPNHVKIIGYDDVNMSSIVTPELTTVRQPISLLAQKSVELIIDQVKEKEISKETIFPVSLVKRQTT</sequence>
<keyword evidence="4" id="KW-0804">Transcription</keyword>
<dbReference type="InterPro" id="IPR000843">
    <property type="entry name" value="HTH_LacI"/>
</dbReference>
<dbReference type="OrthoDB" id="9796186at2"/>
<gene>
    <name evidence="6" type="ORF">CR194_02345</name>
</gene>
<comment type="caution">
    <text evidence="6">The sequence shown here is derived from an EMBL/GenBank/DDBJ whole genome shotgun (WGS) entry which is preliminary data.</text>
</comment>
<keyword evidence="3" id="KW-0238">DNA-binding</keyword>
<evidence type="ECO:0000256" key="4">
    <source>
        <dbReference type="ARBA" id="ARBA00023163"/>
    </source>
</evidence>
<keyword evidence="2" id="KW-0805">Transcription regulation</keyword>
<reference evidence="6 7" key="1">
    <citation type="submission" date="2017-10" db="EMBL/GenBank/DDBJ databases">
        <title>Bacillus sp. nov., a halophilic bacterium isolated from a Keqin Lake.</title>
        <authorList>
            <person name="Wang H."/>
        </authorList>
    </citation>
    <scope>NUCLEOTIDE SEQUENCE [LARGE SCALE GENOMIC DNA]</scope>
    <source>
        <strain evidence="6 7">KQ-12</strain>
    </source>
</reference>
<dbReference type="CDD" id="cd01392">
    <property type="entry name" value="HTH_LacI"/>
    <property type="match status" value="1"/>
</dbReference>
<dbReference type="InterPro" id="IPR028082">
    <property type="entry name" value="Peripla_BP_I"/>
</dbReference>
<dbReference type="AlphaFoldDB" id="A0A323TNU4"/>
<protein>
    <submittedName>
        <fullName evidence="6">LacI family transcriptional regulator</fullName>
    </submittedName>
</protein>
<dbReference type="SUPFAM" id="SSF47413">
    <property type="entry name" value="lambda repressor-like DNA-binding domains"/>
    <property type="match status" value="1"/>
</dbReference>
<name>A0A323TNU4_9BACI</name>
<evidence type="ECO:0000259" key="5">
    <source>
        <dbReference type="PROSITE" id="PS50932"/>
    </source>
</evidence>
<dbReference type="EMBL" id="PDOD01000001">
    <property type="protein sequence ID" value="PYZ94393.1"/>
    <property type="molecule type" value="Genomic_DNA"/>
</dbReference>
<dbReference type="InterPro" id="IPR046335">
    <property type="entry name" value="LacI/GalR-like_sensor"/>
</dbReference>
<dbReference type="GO" id="GO:0003700">
    <property type="term" value="F:DNA-binding transcription factor activity"/>
    <property type="evidence" value="ECO:0007669"/>
    <property type="project" value="TreeGrafter"/>
</dbReference>
<proteinExistence type="predicted"/>
<dbReference type="SUPFAM" id="SSF53822">
    <property type="entry name" value="Periplasmic binding protein-like I"/>
    <property type="match status" value="1"/>
</dbReference>